<keyword evidence="4" id="KW-1185">Reference proteome</keyword>
<dbReference type="RefSeq" id="WP_040826055.1">
    <property type="nucleotide sequence ID" value="NZ_JBIAQY010000002.1"/>
</dbReference>
<dbReference type="InterPro" id="IPR025736">
    <property type="entry name" value="PucR_C-HTH_dom"/>
</dbReference>
<gene>
    <name evidence="3" type="ORF">ACFYXQ_04955</name>
</gene>
<dbReference type="Proteomes" id="UP001601992">
    <property type="component" value="Unassembled WGS sequence"/>
</dbReference>
<dbReference type="Pfam" id="PF13556">
    <property type="entry name" value="HTH_30"/>
    <property type="match status" value="1"/>
</dbReference>
<evidence type="ECO:0000313" key="3">
    <source>
        <dbReference type="EMBL" id="MFF3567113.1"/>
    </source>
</evidence>
<name>A0ABW6RUQ4_9NOCA</name>
<dbReference type="Gene3D" id="1.10.10.2840">
    <property type="entry name" value="PucR C-terminal helix-turn-helix domain"/>
    <property type="match status" value="1"/>
</dbReference>
<dbReference type="PANTHER" id="PTHR33744">
    <property type="entry name" value="CARBOHYDRATE DIACID REGULATOR"/>
    <property type="match status" value="1"/>
</dbReference>
<protein>
    <submittedName>
        <fullName evidence="3">PucR family transcriptional regulator</fullName>
    </submittedName>
</protein>
<proteinExistence type="predicted"/>
<sequence>MLPTVAEILDMPVVRAGEPRVIGGAQGLDRPVRWVHVSETADLATLVSGGELILTTGQPLAYGAPATGAYLESLAAAAVAGLVVELGRYVTELPTFVATVADRLGLPVVALRRITRFVEVTEAVHRMIVADQYAELEFAHSVHETFSTLSVRRASLEEIVKTAATLLDSSVVLEDLAHRVLAVSARGTSAAALLENWETTSRMLPDDVDSAVPVGPHTQRWGRLLLRSESIPSARARMVLERAAQTLTLHRMIEKDRFGLHRQAQTGLIEDMVAGRVIDEQEAVARAATLGLARRARYVPVTVRVAAVSEPDPLARQRRAATLLDAAGHGVALSRATALSAADEQQLTLILGIGRDGELDPRLEQVCAALAAELRRTDGVQRIAVGVGADSESLLDAARELAHAAHVAEIALALESTAPRSFYRSGDVRLRGLLSLIRNEPGVQRFAETELSALLRHDIRHRGDLTPTLRRFLDLAGNKTELARRMNISRPALYDRLARIERILGVDLNDGEIRTSLHTALLIRDLTAGFRE</sequence>
<reference evidence="3 4" key="1">
    <citation type="submission" date="2024-10" db="EMBL/GenBank/DDBJ databases">
        <title>The Natural Products Discovery Center: Release of the First 8490 Sequenced Strains for Exploring Actinobacteria Biosynthetic Diversity.</title>
        <authorList>
            <person name="Kalkreuter E."/>
            <person name="Kautsar S.A."/>
            <person name="Yang D."/>
            <person name="Bader C.D."/>
            <person name="Teijaro C.N."/>
            <person name="Fluegel L."/>
            <person name="Davis C.M."/>
            <person name="Simpson J.R."/>
            <person name="Lauterbach L."/>
            <person name="Steele A.D."/>
            <person name="Gui C."/>
            <person name="Meng S."/>
            <person name="Li G."/>
            <person name="Viehrig K."/>
            <person name="Ye F."/>
            <person name="Su P."/>
            <person name="Kiefer A.F."/>
            <person name="Nichols A."/>
            <person name="Cepeda A.J."/>
            <person name="Yan W."/>
            <person name="Fan B."/>
            <person name="Jiang Y."/>
            <person name="Adhikari A."/>
            <person name="Zheng C.-J."/>
            <person name="Schuster L."/>
            <person name="Cowan T.M."/>
            <person name="Smanski M.J."/>
            <person name="Chevrette M.G."/>
            <person name="De Carvalho L.P.S."/>
            <person name="Shen B."/>
        </authorList>
    </citation>
    <scope>NUCLEOTIDE SEQUENCE [LARGE SCALE GENOMIC DNA]</scope>
    <source>
        <strain evidence="3 4">NPDC002593</strain>
    </source>
</reference>
<dbReference type="EMBL" id="JBIAQY010000002">
    <property type="protein sequence ID" value="MFF3567113.1"/>
    <property type="molecule type" value="Genomic_DNA"/>
</dbReference>
<feature type="domain" description="PucR C-terminal helix-turn-helix" evidence="2">
    <location>
        <begin position="465"/>
        <end position="523"/>
    </location>
</feature>
<organism evidence="3 4">
    <name type="scientific">Nocardia jiangxiensis</name>
    <dbReference type="NCBI Taxonomy" id="282685"/>
    <lineage>
        <taxon>Bacteria</taxon>
        <taxon>Bacillati</taxon>
        <taxon>Actinomycetota</taxon>
        <taxon>Actinomycetes</taxon>
        <taxon>Mycobacteriales</taxon>
        <taxon>Nocardiaceae</taxon>
        <taxon>Nocardia</taxon>
    </lineage>
</organism>
<dbReference type="InterPro" id="IPR042070">
    <property type="entry name" value="PucR_C-HTH_sf"/>
</dbReference>
<evidence type="ECO:0000313" key="4">
    <source>
        <dbReference type="Proteomes" id="UP001601992"/>
    </source>
</evidence>
<evidence type="ECO:0000259" key="2">
    <source>
        <dbReference type="Pfam" id="PF13556"/>
    </source>
</evidence>
<feature type="domain" description="Purine catabolism PurC-like" evidence="1">
    <location>
        <begin position="7"/>
        <end position="128"/>
    </location>
</feature>
<accession>A0ABW6RUQ4</accession>
<dbReference type="PANTHER" id="PTHR33744:SF1">
    <property type="entry name" value="DNA-BINDING TRANSCRIPTIONAL ACTIVATOR ADER"/>
    <property type="match status" value="1"/>
</dbReference>
<comment type="caution">
    <text evidence="3">The sequence shown here is derived from an EMBL/GenBank/DDBJ whole genome shotgun (WGS) entry which is preliminary data.</text>
</comment>
<evidence type="ECO:0000259" key="1">
    <source>
        <dbReference type="Pfam" id="PF07905"/>
    </source>
</evidence>
<dbReference type="InterPro" id="IPR012914">
    <property type="entry name" value="PucR_dom"/>
</dbReference>
<dbReference type="InterPro" id="IPR051448">
    <property type="entry name" value="CdaR-like_regulators"/>
</dbReference>
<dbReference type="Pfam" id="PF07905">
    <property type="entry name" value="PucR"/>
    <property type="match status" value="1"/>
</dbReference>